<evidence type="ECO:0008006" key="3">
    <source>
        <dbReference type="Google" id="ProtNLM"/>
    </source>
</evidence>
<reference evidence="1" key="1">
    <citation type="submission" date="2014-03" db="EMBL/GenBank/DDBJ databases">
        <title>Draft Genome Sequence of Mycobacterium cosmeticum DSM 44829.</title>
        <authorList>
            <person name="Croce O."/>
            <person name="Robert C."/>
            <person name="Raoult D."/>
            <person name="Drancourt M."/>
        </authorList>
    </citation>
    <scope>NUCLEOTIDE SEQUENCE [LARGE SCALE GENOMIC DNA]</scope>
    <source>
        <strain evidence="1">DSM 44829</strain>
    </source>
</reference>
<gene>
    <name evidence="1" type="ORF">BN977_04361</name>
</gene>
<dbReference type="eggNOG" id="ENOG502ZA3U">
    <property type="taxonomic scope" value="Bacteria"/>
</dbReference>
<reference evidence="1" key="2">
    <citation type="submission" date="2014-03" db="EMBL/GenBank/DDBJ databases">
        <authorList>
            <person name="Urmite Genomes"/>
        </authorList>
    </citation>
    <scope>NUCLEOTIDE SEQUENCE</scope>
    <source>
        <strain evidence="1">DSM 44829</strain>
    </source>
</reference>
<dbReference type="InterPro" id="IPR025566">
    <property type="entry name" value="DUF4331"/>
</dbReference>
<evidence type="ECO:0000313" key="1">
    <source>
        <dbReference type="EMBL" id="CDO09538.1"/>
    </source>
</evidence>
<dbReference type="EMBL" id="CCBB010000003">
    <property type="protein sequence ID" value="CDO09538.1"/>
    <property type="molecule type" value="Genomic_DNA"/>
</dbReference>
<organism evidence="1 2">
    <name type="scientific">Mycolicibacterium cosmeticum</name>
    <dbReference type="NCBI Taxonomy" id="258533"/>
    <lineage>
        <taxon>Bacteria</taxon>
        <taxon>Bacillati</taxon>
        <taxon>Actinomycetota</taxon>
        <taxon>Actinomycetes</taxon>
        <taxon>Mycobacteriales</taxon>
        <taxon>Mycobacteriaceae</taxon>
        <taxon>Mycolicibacterium</taxon>
    </lineage>
</organism>
<keyword evidence="2" id="KW-1185">Reference proteome</keyword>
<evidence type="ECO:0000313" key="2">
    <source>
        <dbReference type="Proteomes" id="UP000028870"/>
    </source>
</evidence>
<proteinExistence type="predicted"/>
<dbReference type="Pfam" id="PF14224">
    <property type="entry name" value="DUF4331"/>
    <property type="match status" value="2"/>
</dbReference>
<dbReference type="AlphaFoldDB" id="W9AVI5"/>
<dbReference type="Proteomes" id="UP000028870">
    <property type="component" value="Unassembled WGS sequence"/>
</dbReference>
<dbReference type="STRING" id="258533.BN977_04361"/>
<dbReference type="OrthoDB" id="9791748at2"/>
<sequence>MSHHLDSPLARQDIRLDITDLYVFAGQTGTALVINVCHSFGGEIPVPGFHPEGRYEFKIDLDGDAVEDLTYRVTFDTADGQGQQRFWVQRLSGAAATEPAATGIELLHGRTGTTVTTAGGVRAWAGRAGDPFWIDADILHAVGHALQDGTTVDVGPWAPERAANLFAGATVHSLVLELPDAELTPRRADNRIGVWAVATLATDGGGWRSINRVGLPMIHPLFTQYDEHLGDALNAGVPRDDYATHGESAAARIAACVGAYGTAQDPDRYGETVARLIFPNVLPYTVGTAAAFGFAGFNGRSLVDNAPEVMFSLAFNKPVTIGVGAQSVTATPSPLFPYVPNVPTLSRSQP</sequence>
<comment type="caution">
    <text evidence="1">The sequence shown here is derived from an EMBL/GenBank/DDBJ whole genome shotgun (WGS) entry which is preliminary data.</text>
</comment>
<dbReference type="RefSeq" id="WP_036401348.1">
    <property type="nucleotide sequence ID" value="NZ_CCBB010000003.1"/>
</dbReference>
<protein>
    <recommendedName>
        <fullName evidence="3">DUF4331 domain-containing protein</fullName>
    </recommendedName>
</protein>
<accession>W9AVI5</accession>
<name>W9AVI5_MYCCO</name>